<sequence length="176" mass="19748">MAPYCLESVFVGHKRAAVDRHGGTIQESWWRVIAKPSGPIRTGDFTYLIVQWEDKQEIKCSGKLGSPVFMEEGFAHFTGIFSSLAGSAQPVKVLVPLIWVDLTTWEHLRLLFTLWLYKLPVVSPIPFPATPLSMTPPEHRLNQSTQSYVRRMFLPVDDLAQVASESVGLEDASHLV</sequence>
<evidence type="ECO:0000313" key="1">
    <source>
        <dbReference type="EMBL" id="KAF4614857.1"/>
    </source>
</evidence>
<evidence type="ECO:0000313" key="2">
    <source>
        <dbReference type="Proteomes" id="UP000521872"/>
    </source>
</evidence>
<keyword evidence="2" id="KW-1185">Reference proteome</keyword>
<name>A0A8H4QR37_9AGAR</name>
<organism evidence="1 2">
    <name type="scientific">Agrocybe pediades</name>
    <dbReference type="NCBI Taxonomy" id="84607"/>
    <lineage>
        <taxon>Eukaryota</taxon>
        <taxon>Fungi</taxon>
        <taxon>Dikarya</taxon>
        <taxon>Basidiomycota</taxon>
        <taxon>Agaricomycotina</taxon>
        <taxon>Agaricomycetes</taxon>
        <taxon>Agaricomycetidae</taxon>
        <taxon>Agaricales</taxon>
        <taxon>Agaricineae</taxon>
        <taxon>Strophariaceae</taxon>
        <taxon>Agrocybe</taxon>
    </lineage>
</organism>
<proteinExistence type="predicted"/>
<comment type="caution">
    <text evidence="1">The sequence shown here is derived from an EMBL/GenBank/DDBJ whole genome shotgun (WGS) entry which is preliminary data.</text>
</comment>
<accession>A0A8H4QR37</accession>
<dbReference type="EMBL" id="JAACJL010000044">
    <property type="protein sequence ID" value="KAF4614857.1"/>
    <property type="molecule type" value="Genomic_DNA"/>
</dbReference>
<reference evidence="1 2" key="1">
    <citation type="submission" date="2019-12" db="EMBL/GenBank/DDBJ databases">
        <authorList>
            <person name="Floudas D."/>
            <person name="Bentzer J."/>
            <person name="Ahren D."/>
            <person name="Johansson T."/>
            <person name="Persson P."/>
            <person name="Tunlid A."/>
        </authorList>
    </citation>
    <scope>NUCLEOTIDE SEQUENCE [LARGE SCALE GENOMIC DNA]</scope>
    <source>
        <strain evidence="1 2">CBS 102.39</strain>
    </source>
</reference>
<protein>
    <submittedName>
        <fullName evidence="1">Uncharacterized protein</fullName>
    </submittedName>
</protein>
<gene>
    <name evidence="1" type="ORF">D9613_003369</name>
</gene>
<dbReference type="AlphaFoldDB" id="A0A8H4QR37"/>
<dbReference type="Proteomes" id="UP000521872">
    <property type="component" value="Unassembled WGS sequence"/>
</dbReference>